<evidence type="ECO:0000313" key="4">
    <source>
        <dbReference type="Proteomes" id="UP000273516"/>
    </source>
</evidence>
<protein>
    <submittedName>
        <fullName evidence="3">GGDEF domain-containing protein</fullName>
    </submittedName>
</protein>
<keyword evidence="4" id="KW-1185">Reference proteome</keyword>
<dbReference type="PROSITE" id="PS50887">
    <property type="entry name" value="GGDEF"/>
    <property type="match status" value="1"/>
</dbReference>
<comment type="caution">
    <text evidence="3">The sequence shown here is derived from an EMBL/GenBank/DDBJ whole genome shotgun (WGS) entry which is preliminary data.</text>
</comment>
<dbReference type="InterPro" id="IPR043128">
    <property type="entry name" value="Rev_trsase/Diguanyl_cyclase"/>
</dbReference>
<name>A0A3M0MK98_9RHOB</name>
<evidence type="ECO:0000313" key="3">
    <source>
        <dbReference type="EMBL" id="RMC37865.1"/>
    </source>
</evidence>
<dbReference type="InterPro" id="IPR000160">
    <property type="entry name" value="GGDEF_dom"/>
</dbReference>
<dbReference type="SMART" id="SM00267">
    <property type="entry name" value="GGDEF"/>
    <property type="match status" value="1"/>
</dbReference>
<dbReference type="PANTHER" id="PTHR46663:SF4">
    <property type="entry name" value="DIGUANYLATE CYCLASE DGCT-RELATED"/>
    <property type="match status" value="1"/>
</dbReference>
<dbReference type="EMBL" id="QOKZ01000001">
    <property type="protein sequence ID" value="RMC37865.1"/>
    <property type="molecule type" value="Genomic_DNA"/>
</dbReference>
<dbReference type="SUPFAM" id="SSF55073">
    <property type="entry name" value="Nucleotide cyclase"/>
    <property type="match status" value="1"/>
</dbReference>
<dbReference type="CDD" id="cd01949">
    <property type="entry name" value="GGDEF"/>
    <property type="match status" value="1"/>
</dbReference>
<accession>A0A3M0MK98</accession>
<organism evidence="3 4">
    <name type="scientific">Paracoccus alkanivorans</name>
    <dbReference type="NCBI Taxonomy" id="2116655"/>
    <lineage>
        <taxon>Bacteria</taxon>
        <taxon>Pseudomonadati</taxon>
        <taxon>Pseudomonadota</taxon>
        <taxon>Alphaproteobacteria</taxon>
        <taxon>Rhodobacterales</taxon>
        <taxon>Paracoccaceae</taxon>
        <taxon>Paracoccus</taxon>
    </lineage>
</organism>
<dbReference type="OrthoDB" id="9812260at2"/>
<dbReference type="NCBIfam" id="TIGR00254">
    <property type="entry name" value="GGDEF"/>
    <property type="match status" value="1"/>
</dbReference>
<reference evidence="3 4" key="1">
    <citation type="submission" date="2018-07" db="EMBL/GenBank/DDBJ databases">
        <authorList>
            <person name="Zhang Y."/>
            <person name="Wang L."/>
            <person name="Ma S."/>
        </authorList>
    </citation>
    <scope>NUCLEOTIDE SEQUENCE [LARGE SCALE GENOMIC DNA]</scope>
    <source>
        <strain evidence="3 4">4-2</strain>
    </source>
</reference>
<dbReference type="InterPro" id="IPR029787">
    <property type="entry name" value="Nucleotide_cyclase"/>
</dbReference>
<dbReference type="FunFam" id="3.30.70.270:FF:000001">
    <property type="entry name" value="Diguanylate cyclase domain protein"/>
    <property type="match status" value="1"/>
</dbReference>
<dbReference type="Gene3D" id="3.30.70.270">
    <property type="match status" value="1"/>
</dbReference>
<evidence type="ECO:0000256" key="1">
    <source>
        <dbReference type="SAM" id="MobiDB-lite"/>
    </source>
</evidence>
<proteinExistence type="predicted"/>
<dbReference type="PANTHER" id="PTHR46663">
    <property type="entry name" value="DIGUANYLATE CYCLASE DGCT-RELATED"/>
    <property type="match status" value="1"/>
</dbReference>
<dbReference type="GO" id="GO:0003824">
    <property type="term" value="F:catalytic activity"/>
    <property type="evidence" value="ECO:0007669"/>
    <property type="project" value="UniProtKB-ARBA"/>
</dbReference>
<feature type="domain" description="GGDEF" evidence="2">
    <location>
        <begin position="204"/>
        <end position="338"/>
    </location>
</feature>
<dbReference type="InterPro" id="IPR052163">
    <property type="entry name" value="DGC-Regulatory_Protein"/>
</dbReference>
<feature type="compositionally biased region" description="Low complexity" evidence="1">
    <location>
        <begin position="336"/>
        <end position="351"/>
    </location>
</feature>
<gene>
    <name evidence="3" type="ORF">C9E81_03810</name>
</gene>
<dbReference type="Pfam" id="PF00990">
    <property type="entry name" value="GGDEF"/>
    <property type="match status" value="1"/>
</dbReference>
<evidence type="ECO:0000259" key="2">
    <source>
        <dbReference type="PROSITE" id="PS50887"/>
    </source>
</evidence>
<sequence length="351" mass="37795">MKGNAAPARLVLNSEMLSLLLPMHLLVSAQGLVLGAGPTARKMLSGDRRLLSDDFVVTRPAGNLPVAQALALAAQGDDRIEMRMTGSEQVRLRGRVVRLTDDMFLLNVGFGISLPEAVGVLRLNDADFPAGGLAMEYMFLYEANREVMRELSHFNLLLNDARCEAEIRAQTDSLTGLRNRRGLEIALDMALDATRGCEEARIGAGFAVMQLDLDHFKEVNDLHGHAAGDEVLRHVGHVLGEVTRDSDIAARVGGDEFVLILHGVTKHASLRRLGQRIIGKIMKPVEFDGGCCHVSASIGAAISINYENPTAEQLLADADAALYSSKRNGRGKVTIPARSSRPTSSSALAAK</sequence>
<dbReference type="Proteomes" id="UP000273516">
    <property type="component" value="Unassembled WGS sequence"/>
</dbReference>
<dbReference type="RefSeq" id="WP_122110949.1">
    <property type="nucleotide sequence ID" value="NZ_QOKZ01000001.1"/>
</dbReference>
<feature type="region of interest" description="Disordered" evidence="1">
    <location>
        <begin position="330"/>
        <end position="351"/>
    </location>
</feature>
<dbReference type="AlphaFoldDB" id="A0A3M0MK98"/>